<dbReference type="PANTHER" id="PTHR37423:SF2">
    <property type="entry name" value="MEMBRANE-BOUND LYTIC MUREIN TRANSGLYCOSYLASE C"/>
    <property type="match status" value="1"/>
</dbReference>
<dbReference type="EMBL" id="UOYP01000535">
    <property type="protein sequence ID" value="VAY89214.1"/>
    <property type="molecule type" value="Genomic_DNA"/>
</dbReference>
<feature type="region of interest" description="Disordered" evidence="1">
    <location>
        <begin position="398"/>
        <end position="489"/>
    </location>
</feature>
<dbReference type="Gene3D" id="1.10.530.10">
    <property type="match status" value="1"/>
</dbReference>
<feature type="domain" description="Transglycosylase SLT" evidence="2">
    <location>
        <begin position="118"/>
        <end position="226"/>
    </location>
</feature>
<dbReference type="Pfam" id="PF01464">
    <property type="entry name" value="SLT"/>
    <property type="match status" value="1"/>
</dbReference>
<dbReference type="GO" id="GO:0016020">
    <property type="term" value="C:membrane"/>
    <property type="evidence" value="ECO:0007669"/>
    <property type="project" value="InterPro"/>
</dbReference>
<dbReference type="EC" id="4.2.2.-" evidence="3"/>
<evidence type="ECO:0000313" key="3">
    <source>
        <dbReference type="EMBL" id="VAY89214.1"/>
    </source>
</evidence>
<dbReference type="InterPro" id="IPR008258">
    <property type="entry name" value="Transglycosylase_SLT_dom_1"/>
</dbReference>
<evidence type="ECO:0000256" key="1">
    <source>
        <dbReference type="SAM" id="MobiDB-lite"/>
    </source>
</evidence>
<dbReference type="InterPro" id="IPR036779">
    <property type="entry name" value="LysM_dom_sf"/>
</dbReference>
<name>A0A3P3ZR88_9ZZZZ</name>
<organism evidence="3">
    <name type="scientific">mine drainage metagenome</name>
    <dbReference type="NCBI Taxonomy" id="410659"/>
    <lineage>
        <taxon>unclassified sequences</taxon>
        <taxon>metagenomes</taxon>
        <taxon>ecological metagenomes</taxon>
    </lineage>
</organism>
<accession>A0A3P3ZR88</accession>
<feature type="compositionally biased region" description="Basic residues" evidence="1">
    <location>
        <begin position="468"/>
        <end position="477"/>
    </location>
</feature>
<evidence type="ECO:0000259" key="2">
    <source>
        <dbReference type="Pfam" id="PF01464"/>
    </source>
</evidence>
<dbReference type="InterPro" id="IPR000189">
    <property type="entry name" value="Transglyc_AS"/>
</dbReference>
<dbReference type="PANTHER" id="PTHR37423">
    <property type="entry name" value="SOLUBLE LYTIC MUREIN TRANSGLYCOSYLASE-RELATED"/>
    <property type="match status" value="1"/>
</dbReference>
<gene>
    <name evidence="3" type="primary">mltD</name>
    <name evidence="3" type="ORF">CARN8_5800005</name>
</gene>
<dbReference type="CDD" id="cd16894">
    <property type="entry name" value="MltD-like"/>
    <property type="match status" value="1"/>
</dbReference>
<keyword evidence="3" id="KW-0456">Lyase</keyword>
<reference evidence="3" key="1">
    <citation type="submission" date="2018-10" db="EMBL/GenBank/DDBJ databases">
        <authorList>
            <person name="Plewniak F."/>
        </authorList>
    </citation>
    <scope>NUCLEOTIDE SEQUENCE</scope>
</reference>
<feature type="compositionally biased region" description="Basic residues" evidence="1">
    <location>
        <begin position="430"/>
        <end position="449"/>
    </location>
</feature>
<sequence length="489" mass="54341">MLIRILGLLALFFWMGPGWAQDPLPSTTPSPTPAFMEEATPQNSDMDDLDLPTDPELPPQASDQAPPGEVWDRIRSGFALPDLTDDRDNQLVAKHIAWFVARPDYVERTLNRSRMYLYFIASEVQRRGMPTEIALLPVVESAYNPHALSRSQASGIWQFIPSTARLFGLHKDWWYDGQKDVVASTYSALDYLQRLYDEFHSWDLALAAYNCGEGKIRREIAYNQARQLPTDFAHLNLSDETRNYVPRLLAAKTIVLSPEHYGLILPPIPDEPYFSSITTHKRIDTKVAAQLAGLSVEDFLMLNPGFNRPLIQLDSHQNTTILVPVSAANSFIARLDDPDIILVSWQTRQLQRGEAIDHVAHEYGMSGEELKRINGIAANRRIASGGVILVPFSKTAENGLPAPPPDLPANPPEAELSTPPTKHPPARNPQAHKKTSRAHALRGKGHSKPARGSSAKTATQTSTTRTHPALHKTHGRDRHPTSSPPHSSP</sequence>
<dbReference type="SUPFAM" id="SSF53955">
    <property type="entry name" value="Lysozyme-like"/>
    <property type="match status" value="1"/>
</dbReference>
<proteinExistence type="predicted"/>
<dbReference type="PROSITE" id="PS00922">
    <property type="entry name" value="TRANSGLYCOSYLASE"/>
    <property type="match status" value="1"/>
</dbReference>
<protein>
    <submittedName>
        <fullName evidence="3">Membrane-bound lytic murein transglycosylase D</fullName>
        <ecNumber evidence="3">4.2.2.-</ecNumber>
    </submittedName>
</protein>
<dbReference type="InterPro" id="IPR023346">
    <property type="entry name" value="Lysozyme-like_dom_sf"/>
</dbReference>
<dbReference type="GO" id="GO:0008933">
    <property type="term" value="F:peptidoglycan lytic transglycosylase activity"/>
    <property type="evidence" value="ECO:0007669"/>
    <property type="project" value="InterPro"/>
</dbReference>
<feature type="region of interest" description="Disordered" evidence="1">
    <location>
        <begin position="24"/>
        <end position="68"/>
    </location>
</feature>
<feature type="compositionally biased region" description="Pro residues" evidence="1">
    <location>
        <begin position="401"/>
        <end position="411"/>
    </location>
</feature>
<feature type="compositionally biased region" description="Low complexity" evidence="1">
    <location>
        <begin position="453"/>
        <end position="467"/>
    </location>
</feature>
<dbReference type="GO" id="GO:0000270">
    <property type="term" value="P:peptidoglycan metabolic process"/>
    <property type="evidence" value="ECO:0007669"/>
    <property type="project" value="InterPro"/>
</dbReference>
<dbReference type="Gene3D" id="3.10.350.10">
    <property type="entry name" value="LysM domain"/>
    <property type="match status" value="1"/>
</dbReference>
<dbReference type="AlphaFoldDB" id="A0A3P3ZR88"/>